<proteinExistence type="predicted"/>
<organism evidence="3 4">
    <name type="scientific">Ensete ventricosum</name>
    <name type="common">Abyssinian banana</name>
    <name type="synonym">Musa ensete</name>
    <dbReference type="NCBI Taxonomy" id="4639"/>
    <lineage>
        <taxon>Eukaryota</taxon>
        <taxon>Viridiplantae</taxon>
        <taxon>Streptophyta</taxon>
        <taxon>Embryophyta</taxon>
        <taxon>Tracheophyta</taxon>
        <taxon>Spermatophyta</taxon>
        <taxon>Magnoliopsida</taxon>
        <taxon>Liliopsida</taxon>
        <taxon>Zingiberales</taxon>
        <taxon>Musaceae</taxon>
        <taxon>Ensete</taxon>
    </lineage>
</organism>
<evidence type="ECO:0000256" key="2">
    <source>
        <dbReference type="SAM" id="SignalP"/>
    </source>
</evidence>
<gene>
    <name evidence="3" type="ORF">B296_00056781</name>
</gene>
<evidence type="ECO:0000313" key="4">
    <source>
        <dbReference type="Proteomes" id="UP000287651"/>
    </source>
</evidence>
<protein>
    <recommendedName>
        <fullName evidence="5">HIT-type domain-containing protein</fullName>
    </recommendedName>
</protein>
<feature type="chain" id="PRO_5019003178" description="HIT-type domain-containing protein" evidence="2">
    <location>
        <begin position="22"/>
        <end position="129"/>
    </location>
</feature>
<evidence type="ECO:0000313" key="3">
    <source>
        <dbReference type="EMBL" id="RRT39374.1"/>
    </source>
</evidence>
<reference evidence="3 4" key="1">
    <citation type="journal article" date="2014" name="Agronomy (Basel)">
        <title>A Draft Genome Sequence for Ensete ventricosum, the Drought-Tolerant Tree Against Hunger.</title>
        <authorList>
            <person name="Harrison J."/>
            <person name="Moore K.A."/>
            <person name="Paszkiewicz K."/>
            <person name="Jones T."/>
            <person name="Grant M."/>
            <person name="Ambacheew D."/>
            <person name="Muzemil S."/>
            <person name="Studholme D.J."/>
        </authorList>
    </citation>
    <scope>NUCLEOTIDE SEQUENCE [LARGE SCALE GENOMIC DNA]</scope>
</reference>
<evidence type="ECO:0000256" key="1">
    <source>
        <dbReference type="SAM" id="MobiDB-lite"/>
    </source>
</evidence>
<evidence type="ECO:0008006" key="5">
    <source>
        <dbReference type="Google" id="ProtNLM"/>
    </source>
</evidence>
<dbReference type="EMBL" id="AMZH03020236">
    <property type="protein sequence ID" value="RRT39374.1"/>
    <property type="molecule type" value="Genomic_DNA"/>
</dbReference>
<accession>A0A426XIV0</accession>
<comment type="caution">
    <text evidence="3">The sequence shown here is derived from an EMBL/GenBank/DDBJ whole genome shotgun (WGS) entry which is preliminary data.</text>
</comment>
<keyword evidence="2" id="KW-0732">Signal</keyword>
<dbReference type="AlphaFoldDB" id="A0A426XIV0"/>
<feature type="region of interest" description="Disordered" evidence="1">
    <location>
        <begin position="87"/>
        <end position="118"/>
    </location>
</feature>
<name>A0A426XIV0_ENSVE</name>
<feature type="signal peptide" evidence="2">
    <location>
        <begin position="1"/>
        <end position="21"/>
    </location>
</feature>
<dbReference type="Proteomes" id="UP000287651">
    <property type="component" value="Unassembled WGS sequence"/>
</dbReference>
<sequence>MSVVDHSYLVALLLLWPTMSSYPSTTLVVPVMRRAFVCRVCRPYLCQVGCTTTNAPHTCIRSVTRVGSITSTDQLSEAAKPADSIRIRPMPAPIPERRCLGSSNSTVPTVDRRRGGGDPWGFRFDPRFR</sequence>